<name>A0A179V6P1_9MYCO</name>
<dbReference type="Proteomes" id="UP000186919">
    <property type="component" value="Unassembled WGS sequence"/>
</dbReference>
<dbReference type="GO" id="GO:0004806">
    <property type="term" value="F:triacylglycerol lipase activity"/>
    <property type="evidence" value="ECO:0007669"/>
    <property type="project" value="InterPro"/>
</dbReference>
<dbReference type="PANTHER" id="PTHR34853:SF1">
    <property type="entry name" value="LIPASE 5"/>
    <property type="match status" value="1"/>
</dbReference>
<dbReference type="Gene3D" id="1.10.260.130">
    <property type="match status" value="1"/>
</dbReference>
<evidence type="ECO:0000313" key="2">
    <source>
        <dbReference type="Proteomes" id="UP000186919"/>
    </source>
</evidence>
<dbReference type="SUPFAM" id="SSF53474">
    <property type="entry name" value="alpha/beta-Hydrolases"/>
    <property type="match status" value="1"/>
</dbReference>
<evidence type="ECO:0000313" key="1">
    <source>
        <dbReference type="EMBL" id="OAT66681.1"/>
    </source>
</evidence>
<gene>
    <name evidence="1" type="ORF">AWB85_18495</name>
</gene>
<dbReference type="InterPro" id="IPR029058">
    <property type="entry name" value="AB_hydrolase_fold"/>
</dbReference>
<accession>A0A179V6P1</accession>
<dbReference type="Gene3D" id="3.40.50.1820">
    <property type="entry name" value="alpha/beta hydrolase"/>
    <property type="match status" value="1"/>
</dbReference>
<dbReference type="RefSeq" id="WP_064633808.1">
    <property type="nucleotide sequence ID" value="NZ_LQYE01000032.1"/>
</dbReference>
<dbReference type="AlphaFoldDB" id="A0A179V6P1"/>
<reference evidence="1 2" key="1">
    <citation type="submission" date="2016-01" db="EMBL/GenBank/DDBJ databases">
        <title>Mycobacterium immunogenum strain CD11_6 genome sequencing and assembly.</title>
        <authorList>
            <person name="Kaur G."/>
            <person name="Nair G.R."/>
            <person name="Mayilraj S."/>
        </authorList>
    </citation>
    <scope>NUCLEOTIDE SEQUENCE [LARGE SCALE GENOMIC DNA]</scope>
    <source>
        <strain evidence="1 2">CD11-6</strain>
    </source>
</reference>
<organism evidence="1 2">
    <name type="scientific">Mycobacteroides immunogenum</name>
    <dbReference type="NCBI Taxonomy" id="83262"/>
    <lineage>
        <taxon>Bacteria</taxon>
        <taxon>Bacillati</taxon>
        <taxon>Actinomycetota</taxon>
        <taxon>Actinomycetes</taxon>
        <taxon>Mycobacteriales</taxon>
        <taxon>Mycobacteriaceae</taxon>
        <taxon>Mycobacteroides</taxon>
    </lineage>
</organism>
<dbReference type="PIRSF" id="PIRSF029171">
    <property type="entry name" value="Esterase_LipA"/>
    <property type="match status" value="1"/>
</dbReference>
<dbReference type="PANTHER" id="PTHR34853">
    <property type="match status" value="1"/>
</dbReference>
<protein>
    <submittedName>
        <fullName evidence="1">Lipase</fullName>
    </submittedName>
</protein>
<dbReference type="InterPro" id="IPR005152">
    <property type="entry name" value="Lipase_secreted"/>
</dbReference>
<dbReference type="EMBL" id="LQYE01000032">
    <property type="protein sequence ID" value="OAT66681.1"/>
    <property type="molecule type" value="Genomic_DNA"/>
</dbReference>
<dbReference type="Pfam" id="PF03583">
    <property type="entry name" value="LIP"/>
    <property type="match status" value="1"/>
</dbReference>
<sequence length="440" mass="47600">MAPHDLAISADIKWIGEAPHQEIERNTAPQLPTDDSFYLPPLGFEHAAPGTVLRSRDVELAFLGLIPQRFTATQLLYRSNDLNLVADAAVTTILTPAQTDPATPMPIVSYQCAIDAVTDRCFPSYALRRGAHAFGSFAQFELLLIAALLSRGWAVSIPDHEGADGIWGAPEEPGYRTLDGIRAALNCDRLGLSRQAPIGLWGYSGGGLATAWAAEVSADYAPELEISGVVLGSPVGDLGHTFRRLNGGLFAALPGLVVAALSHVYPGLERVIDEHATAKGKKFLGRLEELTTLRAIMAMAFKDMDDLVDRPLEQLLQTPEVQHVFDSTKLGKTVPTPPVLIIQAVHDEIISTSCIDELASTYSSGGAHVEYHRDLLNEHILLHPMSAPMSMDWLSARFHGEALPTGPRRTSWPLAFKPSTYLGLLKLGWISAKVIGGRSL</sequence>
<comment type="caution">
    <text evidence="1">The sequence shown here is derived from an EMBL/GenBank/DDBJ whole genome shotgun (WGS) entry which is preliminary data.</text>
</comment>
<dbReference type="GO" id="GO:0016042">
    <property type="term" value="P:lipid catabolic process"/>
    <property type="evidence" value="ECO:0007669"/>
    <property type="project" value="InterPro"/>
</dbReference>
<proteinExistence type="predicted"/>